<gene>
    <name evidence="1" type="ORF">SAMN05421677_10977</name>
</gene>
<name>A0A1H0NH03_HALAD</name>
<keyword evidence="2" id="KW-1185">Reference proteome</keyword>
<sequence length="57" mass="6445">MFAFRGRVMSLLELTLCGVSSTTHFPQESHRFPPPLYFMSVSKTTSGIINFYAEGKE</sequence>
<proteinExistence type="predicted"/>
<evidence type="ECO:0000313" key="1">
    <source>
        <dbReference type="EMBL" id="SDO91866.1"/>
    </source>
</evidence>
<accession>A0A1H0NH03</accession>
<organism evidence="1 2">
    <name type="scientific">Halobacillus aidingensis</name>
    <dbReference type="NCBI Taxonomy" id="240303"/>
    <lineage>
        <taxon>Bacteria</taxon>
        <taxon>Bacillati</taxon>
        <taxon>Bacillota</taxon>
        <taxon>Bacilli</taxon>
        <taxon>Bacillales</taxon>
        <taxon>Bacillaceae</taxon>
        <taxon>Halobacillus</taxon>
    </lineage>
</organism>
<reference evidence="2" key="1">
    <citation type="submission" date="2016-10" db="EMBL/GenBank/DDBJ databases">
        <authorList>
            <person name="Varghese N."/>
            <person name="Submissions S."/>
        </authorList>
    </citation>
    <scope>NUCLEOTIDE SEQUENCE [LARGE SCALE GENOMIC DNA]</scope>
    <source>
        <strain evidence="2">CGMCC 1.3703</strain>
    </source>
</reference>
<dbReference type="EMBL" id="FNIZ01000009">
    <property type="protein sequence ID" value="SDO91866.1"/>
    <property type="molecule type" value="Genomic_DNA"/>
</dbReference>
<dbReference type="STRING" id="240303.SAMN05421677_10977"/>
<protein>
    <submittedName>
        <fullName evidence="1">Uncharacterized protein</fullName>
    </submittedName>
</protein>
<dbReference type="AlphaFoldDB" id="A0A1H0NH03"/>
<evidence type="ECO:0000313" key="2">
    <source>
        <dbReference type="Proteomes" id="UP000198860"/>
    </source>
</evidence>
<dbReference type="Proteomes" id="UP000198860">
    <property type="component" value="Unassembled WGS sequence"/>
</dbReference>